<dbReference type="STRING" id="70601.gene:9377666"/>
<reference evidence="1 2" key="1">
    <citation type="journal article" date="1998" name="DNA Res.">
        <title>Complete sequence and gene organization of the genome of a hyper-thermophilic archaebacterium, Pyrococcus horikoshii OT3.</title>
        <authorList>
            <person name="Kawarabayasi Y."/>
            <person name="Sawada M."/>
            <person name="Horikawa H."/>
            <person name="Haikawa Y."/>
            <person name="Hino Y."/>
            <person name="Yamamoto S."/>
            <person name="Sekine M."/>
            <person name="Baba S."/>
            <person name="Kosugi H."/>
            <person name="Hosoyama A."/>
            <person name="Nagai Y."/>
            <person name="Sakai M."/>
            <person name="Ogura K."/>
            <person name="Otuka R."/>
            <person name="Nakazawa H."/>
            <person name="Takamiya M."/>
            <person name="Ohfuku Y."/>
            <person name="Funahashi T."/>
            <person name="Tanaka T."/>
            <person name="Kudoh Y."/>
            <person name="Yamazaki J."/>
            <person name="Kushida N."/>
            <person name="Oguchi A."/>
            <person name="Aoki K."/>
            <person name="Nakamura Y."/>
            <person name="Robb T.F."/>
            <person name="Horikoshi K."/>
            <person name="Masuchi Y."/>
            <person name="Shizuya H."/>
            <person name="Kikuchi H."/>
        </authorList>
    </citation>
    <scope>NUCLEOTIDE SEQUENCE [LARGE SCALE GENOMIC DNA]</scope>
    <source>
        <strain evidence="2">ATCC 700860 / DSM 12428 / JCM 9974 / NBRC 100139 / OT-3</strain>
    </source>
</reference>
<evidence type="ECO:0000313" key="1">
    <source>
        <dbReference type="EMBL" id="BAA29810.1"/>
    </source>
</evidence>
<name>O58450_PYRHO</name>
<evidence type="ECO:0000313" key="2">
    <source>
        <dbReference type="Proteomes" id="UP000000752"/>
    </source>
</evidence>
<organism evidence="1 2">
    <name type="scientific">Pyrococcus horikoshii (strain ATCC 700860 / DSM 12428 / JCM 9974 / NBRC 100139 / OT-3)</name>
    <dbReference type="NCBI Taxonomy" id="70601"/>
    <lineage>
        <taxon>Archaea</taxon>
        <taxon>Methanobacteriati</taxon>
        <taxon>Methanobacteriota</taxon>
        <taxon>Thermococci</taxon>
        <taxon>Thermococcales</taxon>
        <taxon>Thermococcaceae</taxon>
        <taxon>Pyrococcus</taxon>
    </lineage>
</organism>
<protein>
    <submittedName>
        <fullName evidence="1">Uncharacterized protein</fullName>
    </submittedName>
</protein>
<sequence>MVSLRLSPFLTLLVEASANPITEPPKRCIALSKLNLVLVDGSKNNVANIFPLAYSNCPFSFISFSNLSAVERTTSISSLEKSLMLITSLPFHSIKALLHSIIRRYLKFTKNF</sequence>
<dbReference type="PIR" id="H71118">
    <property type="entry name" value="H71118"/>
</dbReference>
<keyword evidence="2" id="KW-1185">Reference proteome</keyword>
<dbReference type="AlphaFoldDB" id="O58450"/>
<dbReference type="EMBL" id="BA000001">
    <property type="protein sequence ID" value="BAA29810.1"/>
    <property type="molecule type" value="Genomic_DNA"/>
</dbReference>
<gene>
    <name evidence="1" type="ordered locus">PH0719</name>
</gene>
<accession>O58450</accession>
<dbReference type="KEGG" id="pho:PH0719"/>
<dbReference type="EnsemblBacteria" id="BAA29810">
    <property type="protein sequence ID" value="BAA29810"/>
    <property type="gene ID" value="BAA29810"/>
</dbReference>
<dbReference type="Proteomes" id="UP000000752">
    <property type="component" value="Chromosome"/>
</dbReference>
<proteinExistence type="predicted"/>